<sequence length="1263" mass="142507">MEGPSITPLPYTGTDYYSKWAVSSDLSSDRGHAPDSGIPIDSEFVSSENGTPLTSASSEVPNYETAAGVPKDGTDIKTAAQTEERSLTDTFLGLPDADKVLDEARVMSSVSHSVDSSHTITYTVTISFAVPPSPTKDDDTISTQDTSQKSLKAKKLVDCPRPQGYYHFEYHLLPGHTEPTKADVVLFGVVAKLYIDHESQILKLWHENGKVWLIWSHNIELQVTKATILKALNHQIRVTIWDTKDKVSPRARFDKPKAFRLSQGREGDDSEVKQLILNQRKHFVDGQPRSSFVHHQEKDAEVSPGHVTPNNKSAKLPCTTESANYRVPSSASPSCKKPEKRYLAVPQGFKNMSEGSRLGKKSGGSDLQNVEAAFGKLRLNLKSVKGRKADGVSSKTIKKSLASSKDGKPVSAVSSQLKQKCLSFSMSMKPFLAGELSVTERLQETSEKLLDGYMTLATNAPLLSEVQKRELNPLVIRILSVTSLPNNPTSIHGLQEKCLPVYCKYKFYDQPFHCTRGQEHGTHVYFKDVNVILAGTINPSELRVYLNGPPLEIEVHDRDRKTKGCESTASLYGNEPEDEKLSNVGLVGYKHTLENPFTSKEELWNPYGIAKVRLTELVHGARYLNIRVPIHNCEERHQTDDRNGKIIGKTVSVDGFKDSPLPVGHYLDFESLLKVRVDIAVPLSLEASDGPYSRLIYIFDYENRKLLHTVIREITEINAKALNLDGIPHDQIHRILAKIDLTDGQKVDPKLDILTGIHVMDGSFHLFVLEGLKDEGIKKLWENLPSRSVEGEDGKVRIMYNSQMSFCGRIYKDLGVLLSHIHLHYSLSFIMKQPTLYIRDMVPYACFQALSRFDYICSATNLRNIIQNGLFPTAEMVSVLSREFGIPVSPADLLSECEEPFSNKLVKSQERNQSGLKRLLLRSPLDNYNEHYIKQKQEYSPRQNYIQHNIDKLYQMSKAVPKMSKQYVSITPVDSAMAHNYSSQSFSSTQHAHRILLQEMAKEPNRRFTHSQEYASATVSPADPEQEKKDHATISKQKWMTQTGFVYPGFKSGIKSNAHPKQPDAARIEDLTKAWKENVLHANILKPTLRRDRWSWEQRHIDFGLYAKYHDRFTLSAPGAIHLAGERRQEEQKEAAQAEYSKWLQRIKVENLEMRFHRCLPETEMTSRGEQASDQQSRLKGLLKDPPVKPSLRCTDFGLQSIPVLALLPSAGVNVNYEGKVKNQVNPGFMPGDDFNHSLKLDRNRIPRHELEHKQFQRLEGKD</sequence>
<dbReference type="InterPro" id="IPR027876">
    <property type="entry name" value="DUF4550"/>
</dbReference>
<dbReference type="Proteomes" id="UP000694569">
    <property type="component" value="Unplaced"/>
</dbReference>
<dbReference type="SUPFAM" id="SSF49562">
    <property type="entry name" value="C2 domain (Calcium/lipid-binding domain, CaLB)"/>
    <property type="match status" value="1"/>
</dbReference>
<dbReference type="AlphaFoldDB" id="A0A8C5QP74"/>
<dbReference type="GeneTree" id="ENSGT00390000008330"/>
<keyword evidence="4" id="KW-1185">Reference proteome</keyword>
<name>A0A8C5QP74_9ANUR</name>
<dbReference type="Pfam" id="PF15084">
    <property type="entry name" value="DUF4550"/>
    <property type="match status" value="1"/>
</dbReference>
<dbReference type="InterPro" id="IPR035892">
    <property type="entry name" value="C2_domain_sf"/>
</dbReference>
<evidence type="ECO:0000259" key="2">
    <source>
        <dbReference type="Pfam" id="PF15084"/>
    </source>
</evidence>
<feature type="region of interest" description="Disordered" evidence="1">
    <location>
        <begin position="1006"/>
        <end position="1035"/>
    </location>
</feature>
<feature type="domain" description="DUF4550" evidence="2">
    <location>
        <begin position="165"/>
        <end position="258"/>
    </location>
</feature>
<organism evidence="3 4">
    <name type="scientific">Leptobrachium leishanense</name>
    <name type="common">Leishan spiny toad</name>
    <dbReference type="NCBI Taxonomy" id="445787"/>
    <lineage>
        <taxon>Eukaryota</taxon>
        <taxon>Metazoa</taxon>
        <taxon>Chordata</taxon>
        <taxon>Craniata</taxon>
        <taxon>Vertebrata</taxon>
        <taxon>Euteleostomi</taxon>
        <taxon>Amphibia</taxon>
        <taxon>Batrachia</taxon>
        <taxon>Anura</taxon>
        <taxon>Pelobatoidea</taxon>
        <taxon>Megophryidae</taxon>
        <taxon>Leptobrachium</taxon>
    </lineage>
</organism>
<feature type="compositionally biased region" description="Polar residues" evidence="1">
    <location>
        <begin position="44"/>
        <end position="60"/>
    </location>
</feature>
<dbReference type="Ensembl" id="ENSLLET00000042843.1">
    <property type="protein sequence ID" value="ENSLLEP00000041186.1"/>
    <property type="gene ID" value="ENSLLEG00000026113.1"/>
</dbReference>
<dbReference type="PANTHER" id="PTHR33667:SF7">
    <property type="entry name" value="RIKEN CDNA 1810020O05 GENE"/>
    <property type="match status" value="1"/>
</dbReference>
<evidence type="ECO:0000313" key="4">
    <source>
        <dbReference type="Proteomes" id="UP000694569"/>
    </source>
</evidence>
<evidence type="ECO:0000313" key="3">
    <source>
        <dbReference type="Ensembl" id="ENSLLEP00000041186.1"/>
    </source>
</evidence>
<evidence type="ECO:0000256" key="1">
    <source>
        <dbReference type="SAM" id="MobiDB-lite"/>
    </source>
</evidence>
<reference evidence="3" key="1">
    <citation type="submission" date="2025-08" db="UniProtKB">
        <authorList>
            <consortium name="Ensembl"/>
        </authorList>
    </citation>
    <scope>IDENTIFICATION</scope>
</reference>
<feature type="region of interest" description="Disordered" evidence="1">
    <location>
        <begin position="24"/>
        <end position="75"/>
    </location>
</feature>
<dbReference type="PANTHER" id="PTHR33667">
    <property type="entry name" value="SI:DKEY-57N24.6"/>
    <property type="match status" value="1"/>
</dbReference>
<dbReference type="OrthoDB" id="188352at2759"/>
<accession>A0A8C5QP74</accession>
<proteinExistence type="predicted"/>
<feature type="region of interest" description="Disordered" evidence="1">
    <location>
        <begin position="287"/>
        <end position="312"/>
    </location>
</feature>
<reference evidence="3" key="2">
    <citation type="submission" date="2025-09" db="UniProtKB">
        <authorList>
            <consortium name="Ensembl"/>
        </authorList>
    </citation>
    <scope>IDENTIFICATION</scope>
</reference>
<protein>
    <recommendedName>
        <fullName evidence="2">DUF4550 domain-containing protein</fullName>
    </recommendedName>
</protein>